<evidence type="ECO:0000313" key="1">
    <source>
        <dbReference type="EMBL" id="AGS39622.1"/>
    </source>
</evidence>
<keyword evidence="2" id="KW-1185">Reference proteome</keyword>
<accession>S5TFK3</accession>
<sequence>MVIEDIMTGTIKTLEQVMRKAGGDIYPLLIMPLSVSVR</sequence>
<dbReference type="AlphaFoldDB" id="S5TFK3"/>
<evidence type="ECO:0000313" key="2">
    <source>
        <dbReference type="Proteomes" id="UP000015380"/>
    </source>
</evidence>
<dbReference type="KEGG" id="cza:CYCME_1293"/>
<reference evidence="2" key="2">
    <citation type="journal article" date="2016" name="Environ. Microbiol. Rep.">
        <title>Analysis of defence systems and a conjugative IncP-1 plasmid in the marine polyaromatic hydrocarbons-degrading bacterium Cycloclasticus sp. 78-ME.</title>
        <authorList>
            <person name="Yakimov M.M."/>
            <person name="Crisafi F."/>
            <person name="Messina E."/>
            <person name="Smedile F."/>
            <person name="Lopatina A."/>
            <person name="Denaro R."/>
            <person name="Pieper D.H."/>
            <person name="Golyshin P.N."/>
            <person name="Giuliano L."/>
        </authorList>
    </citation>
    <scope>NUCLEOTIDE SEQUENCE [LARGE SCALE GENOMIC DNA]</scope>
    <source>
        <strain evidence="2">78-ME</strain>
    </source>
</reference>
<dbReference type="HOGENOM" id="CLU_3327083_0_0_6"/>
<reference evidence="1 2" key="1">
    <citation type="submission" date="2013-05" db="EMBL/GenBank/DDBJ databases">
        <title>Between feast and famine: a lifestyle of most important marine PAH-degrading bacterium Cycloclasticus sp. 7ME.</title>
        <authorList>
            <person name="Yakimov M.M."/>
            <person name="Messina E."/>
            <person name="Genovese M."/>
            <person name="Denaro R."/>
            <person name="Crisafi F."/>
            <person name="Russo D."/>
            <person name="Cappello S."/>
            <person name="Santisi S."/>
            <person name="Smedile F."/>
            <person name="Golyshina O.V."/>
            <person name="Tran H."/>
            <person name="Pieper D.H."/>
            <person name="Golyshin P.N."/>
            <person name="Giuliano L."/>
        </authorList>
    </citation>
    <scope>NUCLEOTIDE SEQUENCE [LARGE SCALE GENOMIC DNA]</scope>
    <source>
        <strain evidence="1 2">78-ME</strain>
    </source>
</reference>
<name>S5TFK3_9GAMM</name>
<dbReference type="Proteomes" id="UP000015380">
    <property type="component" value="Chromosome"/>
</dbReference>
<proteinExistence type="predicted"/>
<dbReference type="PATRIC" id="fig|1198232.3.peg.1288"/>
<organism evidence="1 2">
    <name type="scientific">Cycloclasticus zancles 78-ME</name>
    <dbReference type="NCBI Taxonomy" id="1198232"/>
    <lineage>
        <taxon>Bacteria</taxon>
        <taxon>Pseudomonadati</taxon>
        <taxon>Pseudomonadota</taxon>
        <taxon>Gammaproteobacteria</taxon>
        <taxon>Thiotrichales</taxon>
        <taxon>Piscirickettsiaceae</taxon>
        <taxon>Cycloclasticus</taxon>
    </lineage>
</organism>
<gene>
    <name evidence="1" type="ORF">CYCME_1293</name>
</gene>
<dbReference type="EMBL" id="CP005996">
    <property type="protein sequence ID" value="AGS39622.1"/>
    <property type="molecule type" value="Genomic_DNA"/>
</dbReference>
<protein>
    <submittedName>
        <fullName evidence="1">Uncharacterized protein</fullName>
    </submittedName>
</protein>